<dbReference type="InterPro" id="IPR011001">
    <property type="entry name" value="Saposin-like"/>
</dbReference>
<dbReference type="InterPro" id="IPR036880">
    <property type="entry name" value="Kunitz_BPTI_sf"/>
</dbReference>
<name>A0ABN7RWL0_OIKDI</name>
<dbReference type="InterPro" id="IPR008373">
    <property type="entry name" value="Saposin"/>
</dbReference>
<dbReference type="SMART" id="SM00131">
    <property type="entry name" value="KU"/>
    <property type="match status" value="1"/>
</dbReference>
<dbReference type="Pfam" id="PF00014">
    <property type="entry name" value="Kunitz_BPTI"/>
    <property type="match status" value="1"/>
</dbReference>
<comment type="subcellular location">
    <subcellularLocation>
        <location evidence="1">Secreted</location>
    </subcellularLocation>
</comment>
<feature type="domain" description="BPTI/Kunitz inhibitor" evidence="8">
    <location>
        <begin position="277"/>
        <end position="327"/>
    </location>
</feature>
<evidence type="ECO:0000259" key="8">
    <source>
        <dbReference type="PROSITE" id="PS50279"/>
    </source>
</evidence>
<evidence type="ECO:0000256" key="6">
    <source>
        <dbReference type="ARBA" id="ARBA00023180"/>
    </source>
</evidence>
<dbReference type="InterPro" id="IPR007856">
    <property type="entry name" value="SapB_1"/>
</dbReference>
<dbReference type="PROSITE" id="PS50015">
    <property type="entry name" value="SAP_B"/>
    <property type="match status" value="3"/>
</dbReference>
<dbReference type="PANTHER" id="PTHR11480:SF3">
    <property type="entry name" value="BCDNA.GH08312"/>
    <property type="match status" value="1"/>
</dbReference>
<organism evidence="10 11">
    <name type="scientific">Oikopleura dioica</name>
    <name type="common">Tunicate</name>
    <dbReference type="NCBI Taxonomy" id="34765"/>
    <lineage>
        <taxon>Eukaryota</taxon>
        <taxon>Metazoa</taxon>
        <taxon>Chordata</taxon>
        <taxon>Tunicata</taxon>
        <taxon>Appendicularia</taxon>
        <taxon>Copelata</taxon>
        <taxon>Oikopleuridae</taxon>
        <taxon>Oikopleura</taxon>
    </lineage>
</organism>
<dbReference type="SMART" id="SM00741">
    <property type="entry name" value="SapB"/>
    <property type="match status" value="3"/>
</dbReference>
<dbReference type="InterPro" id="IPR008138">
    <property type="entry name" value="SapB_2"/>
</dbReference>
<evidence type="ECO:0000256" key="3">
    <source>
        <dbReference type="ARBA" id="ARBA00022729"/>
    </source>
</evidence>
<keyword evidence="5" id="KW-1015">Disulfide bond</keyword>
<feature type="domain" description="Saposin B-type" evidence="7">
    <location>
        <begin position="189"/>
        <end position="269"/>
    </location>
</feature>
<gene>
    <name evidence="10" type="ORF">OKIOD_LOCUS3054</name>
</gene>
<dbReference type="InterPro" id="IPR008139">
    <property type="entry name" value="SaposinB_dom"/>
</dbReference>
<keyword evidence="4" id="KW-0677">Repeat</keyword>
<dbReference type="PRINTS" id="PR00759">
    <property type="entry name" value="BASICPTASE"/>
</dbReference>
<keyword evidence="2" id="KW-0964">Secreted</keyword>
<accession>A0ABN7RWL0</accession>
<dbReference type="Pfam" id="PF03489">
    <property type="entry name" value="SapB_2"/>
    <property type="match status" value="3"/>
</dbReference>
<dbReference type="PROSITE" id="PS50279">
    <property type="entry name" value="BPTI_KUNITZ_2"/>
    <property type="match status" value="1"/>
</dbReference>
<evidence type="ECO:0000256" key="5">
    <source>
        <dbReference type="ARBA" id="ARBA00023157"/>
    </source>
</evidence>
<dbReference type="Proteomes" id="UP001158576">
    <property type="component" value="Chromosome PAR"/>
</dbReference>
<evidence type="ECO:0000259" key="7">
    <source>
        <dbReference type="PROSITE" id="PS50015"/>
    </source>
</evidence>
<dbReference type="InterPro" id="IPR002223">
    <property type="entry name" value="Kunitz_BPTI"/>
</dbReference>
<dbReference type="InterPro" id="IPR003119">
    <property type="entry name" value="SAP_A"/>
</dbReference>
<reference evidence="10 11" key="1">
    <citation type="submission" date="2021-04" db="EMBL/GenBank/DDBJ databases">
        <authorList>
            <person name="Bliznina A."/>
        </authorList>
    </citation>
    <scope>NUCLEOTIDE SEQUENCE [LARGE SCALE GENOMIC DNA]</scope>
</reference>
<keyword evidence="11" id="KW-1185">Reference proteome</keyword>
<dbReference type="SUPFAM" id="SSF47862">
    <property type="entry name" value="Saposin"/>
    <property type="match status" value="3"/>
</dbReference>
<dbReference type="PRINTS" id="PR01797">
    <property type="entry name" value="SAPOSIN"/>
</dbReference>
<dbReference type="Gene3D" id="1.10.225.10">
    <property type="entry name" value="Saposin-like"/>
    <property type="match status" value="3"/>
</dbReference>
<dbReference type="PROSITE" id="PS51110">
    <property type="entry name" value="SAP_A"/>
    <property type="match status" value="2"/>
</dbReference>
<evidence type="ECO:0000259" key="9">
    <source>
        <dbReference type="PROSITE" id="PS51110"/>
    </source>
</evidence>
<feature type="domain" description="Saposin B-type" evidence="7">
    <location>
        <begin position="59"/>
        <end position="138"/>
    </location>
</feature>
<evidence type="ECO:0000313" key="11">
    <source>
        <dbReference type="Proteomes" id="UP001158576"/>
    </source>
</evidence>
<keyword evidence="6" id="KW-0325">Glycoprotein</keyword>
<protein>
    <submittedName>
        <fullName evidence="10">Oidioi.mRNA.OKI2018_I69.PAR.g11496.t1.cds</fullName>
    </submittedName>
</protein>
<evidence type="ECO:0000313" key="10">
    <source>
        <dbReference type="EMBL" id="CAG5087249.1"/>
    </source>
</evidence>
<evidence type="ECO:0000256" key="2">
    <source>
        <dbReference type="ARBA" id="ARBA00022525"/>
    </source>
</evidence>
<feature type="domain" description="Saposin B-type" evidence="7">
    <location>
        <begin position="332"/>
        <end position="413"/>
    </location>
</feature>
<evidence type="ECO:0000256" key="4">
    <source>
        <dbReference type="ARBA" id="ARBA00022737"/>
    </source>
</evidence>
<dbReference type="CDD" id="cd00109">
    <property type="entry name" value="Kunitz-type"/>
    <property type="match status" value="1"/>
</dbReference>
<dbReference type="InterPro" id="IPR051428">
    <property type="entry name" value="Sphingo_Act-Surfact_Prot"/>
</dbReference>
<dbReference type="Gene3D" id="4.10.410.10">
    <property type="entry name" value="Pancreatic trypsin inhibitor Kunitz domain"/>
    <property type="match status" value="1"/>
</dbReference>
<dbReference type="SMART" id="SM00162">
    <property type="entry name" value="SAPA"/>
    <property type="match status" value="2"/>
</dbReference>
<dbReference type="InterPro" id="IPR020901">
    <property type="entry name" value="Prtase_inh_Kunz-CS"/>
</dbReference>
<evidence type="ECO:0000256" key="1">
    <source>
        <dbReference type="ARBA" id="ARBA00004613"/>
    </source>
</evidence>
<dbReference type="EMBL" id="OU015568">
    <property type="protein sequence ID" value="CAG5087249.1"/>
    <property type="molecule type" value="Genomic_DNA"/>
</dbReference>
<keyword evidence="3" id="KW-0732">Signal</keyword>
<dbReference type="PANTHER" id="PTHR11480">
    <property type="entry name" value="SAPOSIN-RELATED"/>
    <property type="match status" value="1"/>
</dbReference>
<sequence length="455" mass="50109">MKLIAGLLAAGHSEKLRFGANQCTYGPAHWCQDIVAASNCGKGAVTYCSNNEWNKDTAPTESCESCKTAIGLVNMYLTDNKTRADVKEVLDYACFKCPEQDACKKMIDEETDKVFDFIQNVVDPETVCTGLRICSTDVDESFYKAIEMNMEDMPSTFVKVEQPELPPMPIDLGALPEESPSKTLKTTLGNTGCDICKLAVIKIDEALEDKETDGEVMDYAEQACDILPAYADQCKAAIEMYGPQMIKMVEDNLKPNVICAAVGLCDKSADWRLPESCAQPALAGFCRALIPSYFFNTDSGKCEKFNYGGCGGNTNRFDSLKQCEDRCENALGMGICEDCKLAIDYVKAYIEDKGNQEDIEQALEHICDSVPDSFKMECQDIVDVYGPQILQFADGVLDPNFICEKAQLCAAPTSRPLLGIDECTLGPKMWCSSVEMAKKCKAYQYCKDKGLLPDN</sequence>
<feature type="domain" description="Saposin A-type" evidence="9">
    <location>
        <begin position="416"/>
        <end position="455"/>
    </location>
</feature>
<feature type="domain" description="Saposin A-type" evidence="9">
    <location>
        <begin position="16"/>
        <end position="58"/>
    </location>
</feature>
<dbReference type="SUPFAM" id="SSF57362">
    <property type="entry name" value="BPTI-like"/>
    <property type="match status" value="1"/>
</dbReference>
<dbReference type="Pfam" id="PF05184">
    <property type="entry name" value="SapB_1"/>
    <property type="match status" value="2"/>
</dbReference>
<dbReference type="PROSITE" id="PS00280">
    <property type="entry name" value="BPTI_KUNITZ_1"/>
    <property type="match status" value="1"/>
</dbReference>
<dbReference type="Pfam" id="PF02199">
    <property type="entry name" value="SapA"/>
    <property type="match status" value="2"/>
</dbReference>
<proteinExistence type="predicted"/>